<proteinExistence type="predicted"/>
<accession>A0AAJ5C8I2</accession>
<evidence type="ECO:0000256" key="1">
    <source>
        <dbReference type="SAM" id="MobiDB-lite"/>
    </source>
</evidence>
<sequence>MGFRRALKLKKLVPGQGNCEMSEPEMLGQAYDRDMIREMMGPEQEEMEAMVRLTALDRGEKTVAATRVSQGPIKHSTIDSKRESSNFRLQSRKNPASLASTLALYCKEYFK</sequence>
<dbReference type="EMBL" id="OAPG01000022">
    <property type="protein sequence ID" value="SNX88035.1"/>
    <property type="molecule type" value="Genomic_DNA"/>
</dbReference>
<keyword evidence="3" id="KW-1185">Reference proteome</keyword>
<organism evidence="2 3">
    <name type="scientific">Melanopsichium pennsylvanicum</name>
    <dbReference type="NCBI Taxonomy" id="63383"/>
    <lineage>
        <taxon>Eukaryota</taxon>
        <taxon>Fungi</taxon>
        <taxon>Dikarya</taxon>
        <taxon>Basidiomycota</taxon>
        <taxon>Ustilaginomycotina</taxon>
        <taxon>Ustilaginomycetes</taxon>
        <taxon>Ustilaginales</taxon>
        <taxon>Ustilaginaceae</taxon>
        <taxon>Melanopsichium</taxon>
    </lineage>
</organism>
<evidence type="ECO:0000313" key="2">
    <source>
        <dbReference type="EMBL" id="SNX88035.1"/>
    </source>
</evidence>
<gene>
    <name evidence="2" type="ORF">MEPE_06746</name>
</gene>
<comment type="caution">
    <text evidence="2">The sequence shown here is derived from an EMBL/GenBank/DDBJ whole genome shotgun (WGS) entry which is preliminary data.</text>
</comment>
<feature type="compositionally biased region" description="Basic and acidic residues" evidence="1">
    <location>
        <begin position="76"/>
        <end position="85"/>
    </location>
</feature>
<dbReference type="AlphaFoldDB" id="A0AAJ5C8I2"/>
<dbReference type="Proteomes" id="UP001294444">
    <property type="component" value="Unassembled WGS sequence"/>
</dbReference>
<feature type="region of interest" description="Disordered" evidence="1">
    <location>
        <begin position="63"/>
        <end position="91"/>
    </location>
</feature>
<protein>
    <submittedName>
        <fullName evidence="2">Uncharacterized protein</fullName>
    </submittedName>
</protein>
<name>A0AAJ5C8I2_9BASI</name>
<evidence type="ECO:0000313" key="3">
    <source>
        <dbReference type="Proteomes" id="UP001294444"/>
    </source>
</evidence>
<reference evidence="2" key="1">
    <citation type="submission" date="2023-10" db="EMBL/GenBank/DDBJ databases">
        <authorList>
            <person name="Guldener U."/>
        </authorList>
    </citation>
    <scope>NUCLEOTIDE SEQUENCE</scope>
    <source>
        <strain evidence="2">Mp4</strain>
    </source>
</reference>